<accession>A0A660KUZ1</accession>
<dbReference type="AlphaFoldDB" id="A0A660KUZ1"/>
<organism evidence="4 5">
    <name type="scientific">Solirubrobacter pauli</name>
    <dbReference type="NCBI Taxonomy" id="166793"/>
    <lineage>
        <taxon>Bacteria</taxon>
        <taxon>Bacillati</taxon>
        <taxon>Actinomycetota</taxon>
        <taxon>Thermoleophilia</taxon>
        <taxon>Solirubrobacterales</taxon>
        <taxon>Solirubrobacteraceae</taxon>
        <taxon>Solirubrobacter</taxon>
    </lineage>
</organism>
<dbReference type="InterPro" id="IPR000792">
    <property type="entry name" value="Tscrpt_reg_LuxR_C"/>
</dbReference>
<dbReference type="GO" id="GO:0003677">
    <property type="term" value="F:DNA binding"/>
    <property type="evidence" value="ECO:0007669"/>
    <property type="project" value="InterPro"/>
</dbReference>
<dbReference type="EMBL" id="RBIL01000003">
    <property type="protein sequence ID" value="RKQ84868.1"/>
    <property type="molecule type" value="Genomic_DNA"/>
</dbReference>
<feature type="domain" description="HTH luxR-type" evidence="3">
    <location>
        <begin position="843"/>
        <end position="907"/>
    </location>
</feature>
<sequence>MLVGRGRERADMDRVLAGIRAGESRAVLVRGEPGVGKTALLDYLADQAAACQVVRAAGVESEMELAFAGLHQLCGPLLGLRERLPGPHRDALDAAFGLRGESSPDRFFVGLATLGLLSEAADERPLVCIVDDAQWLDEASAQALAFVARRLSMEAVALVFASRDERDSGATHELVLKGLSDEDSRSLLRASIRVPLDARVRDRIVSESRGNPLALLELPRGLEAAELGGDGLAGTAPPLTGRIEGSFLLRFKSLPPAERQQLLLAAAEPLGDATLLRLAADRLGIALDAVRPGAAVELCEFGSRVRFRHPLVRSAIYRAASAEERRVVHRALADVTDPAVDPDRRAWHRAQAATGDDEDVAAELERSADRAKGRGGFAAAAAFLERAADLSPQPAPRAGRALAAAQAKLRAGAPEAALTLLARAEAGPLDELQQARALLLRAQVSFAAGGVVGSDDAAALLLNAAKRFEPLDIHLARETYLDALCAVLFSGPAAGSLRQADVARAALDATRSPEPPRAAGLLLEGLTTQILSGFTAAVPLLRRALIAFDSDDLSQVEGLSWGWLASQVGAAIWEHDLQHAVATRHVQMAREAGALVVLPLPLLQLAGIWLRQGDRAAVAGAHEEIIAAHEATGSKPAPYLALVKAAYQGSEAEFLSIFEESSSQSQARGNAQLGVHWAFAIFYNALGRHHDALAAAQRAYEDPQPIDNSAWMLHELIEAAALSGRPDAGAAAMRQLSERAQASGTDWALGVEARSRALLSGDDSREALHREAIDRLGGPGTRIEHARAYLIYGEWLARMRRTRAAREALGTAHEMFVGMGVEGFANRAADALQKTGVAVARDRSSPTDGLTPREAQIARLAASGLSNQEIGGRLFLSPRTVEYHLHKVFSKLSISSRRQLAAALPET</sequence>
<reference evidence="4 5" key="1">
    <citation type="submission" date="2018-10" db="EMBL/GenBank/DDBJ databases">
        <title>Genomic Encyclopedia of Archaeal and Bacterial Type Strains, Phase II (KMG-II): from individual species to whole genera.</title>
        <authorList>
            <person name="Goeker M."/>
        </authorList>
    </citation>
    <scope>NUCLEOTIDE SEQUENCE [LARGE SCALE GENOMIC DNA]</scope>
    <source>
        <strain evidence="4 5">DSM 14954</strain>
    </source>
</reference>
<dbReference type="Proteomes" id="UP000278962">
    <property type="component" value="Unassembled WGS sequence"/>
</dbReference>
<dbReference type="GO" id="GO:0004016">
    <property type="term" value="F:adenylate cyclase activity"/>
    <property type="evidence" value="ECO:0007669"/>
    <property type="project" value="TreeGrafter"/>
</dbReference>
<keyword evidence="2" id="KW-0067">ATP-binding</keyword>
<dbReference type="GO" id="GO:0006355">
    <property type="term" value="P:regulation of DNA-templated transcription"/>
    <property type="evidence" value="ECO:0007669"/>
    <property type="project" value="InterPro"/>
</dbReference>
<dbReference type="InterPro" id="IPR036388">
    <property type="entry name" value="WH-like_DNA-bd_sf"/>
</dbReference>
<evidence type="ECO:0000313" key="5">
    <source>
        <dbReference type="Proteomes" id="UP000278962"/>
    </source>
</evidence>
<name>A0A660KUZ1_9ACTN</name>
<dbReference type="RefSeq" id="WP_281272698.1">
    <property type="nucleotide sequence ID" value="NZ_RBIL01000003.1"/>
</dbReference>
<dbReference type="CDD" id="cd06170">
    <property type="entry name" value="LuxR_C_like"/>
    <property type="match status" value="1"/>
</dbReference>
<dbReference type="SUPFAM" id="SSF46894">
    <property type="entry name" value="C-terminal effector domain of the bipartite response regulators"/>
    <property type="match status" value="1"/>
</dbReference>
<dbReference type="InterPro" id="IPR027417">
    <property type="entry name" value="P-loop_NTPase"/>
</dbReference>
<dbReference type="InterPro" id="IPR016032">
    <property type="entry name" value="Sig_transdc_resp-reg_C-effctor"/>
</dbReference>
<comment type="caution">
    <text evidence="4">The sequence shown here is derived from an EMBL/GenBank/DDBJ whole genome shotgun (WGS) entry which is preliminary data.</text>
</comment>
<dbReference type="InterPro" id="IPR041664">
    <property type="entry name" value="AAA_16"/>
</dbReference>
<keyword evidence="5" id="KW-1185">Reference proteome</keyword>
<proteinExistence type="predicted"/>
<gene>
    <name evidence="4" type="ORF">C8N24_6498</name>
</gene>
<evidence type="ECO:0000313" key="4">
    <source>
        <dbReference type="EMBL" id="RKQ84868.1"/>
    </source>
</evidence>
<dbReference type="SMART" id="SM00421">
    <property type="entry name" value="HTH_LUXR"/>
    <property type="match status" value="1"/>
</dbReference>
<dbReference type="Pfam" id="PF13191">
    <property type="entry name" value="AAA_16"/>
    <property type="match status" value="1"/>
</dbReference>
<evidence type="ECO:0000256" key="2">
    <source>
        <dbReference type="ARBA" id="ARBA00022840"/>
    </source>
</evidence>
<dbReference type="PROSITE" id="PS50043">
    <property type="entry name" value="HTH_LUXR_2"/>
    <property type="match status" value="1"/>
</dbReference>
<dbReference type="PANTHER" id="PTHR16305">
    <property type="entry name" value="TESTICULAR SOLUBLE ADENYLYL CYCLASE"/>
    <property type="match status" value="1"/>
</dbReference>
<dbReference type="PRINTS" id="PR00038">
    <property type="entry name" value="HTHLUXR"/>
</dbReference>
<evidence type="ECO:0000256" key="1">
    <source>
        <dbReference type="ARBA" id="ARBA00022741"/>
    </source>
</evidence>
<keyword evidence="1" id="KW-0547">Nucleotide-binding</keyword>
<dbReference type="Pfam" id="PF00196">
    <property type="entry name" value="GerE"/>
    <property type="match status" value="1"/>
</dbReference>
<dbReference type="GO" id="GO:0005737">
    <property type="term" value="C:cytoplasm"/>
    <property type="evidence" value="ECO:0007669"/>
    <property type="project" value="TreeGrafter"/>
</dbReference>
<protein>
    <submittedName>
        <fullName evidence="4">Regulatory LuxR family protein</fullName>
    </submittedName>
</protein>
<dbReference type="GO" id="GO:0005524">
    <property type="term" value="F:ATP binding"/>
    <property type="evidence" value="ECO:0007669"/>
    <property type="project" value="UniProtKB-KW"/>
</dbReference>
<dbReference type="SUPFAM" id="SSF52540">
    <property type="entry name" value="P-loop containing nucleoside triphosphate hydrolases"/>
    <property type="match status" value="1"/>
</dbReference>
<dbReference type="Gene3D" id="1.10.10.10">
    <property type="entry name" value="Winged helix-like DNA-binding domain superfamily/Winged helix DNA-binding domain"/>
    <property type="match status" value="1"/>
</dbReference>
<evidence type="ECO:0000259" key="3">
    <source>
        <dbReference type="PROSITE" id="PS50043"/>
    </source>
</evidence>
<dbReference type="PANTHER" id="PTHR16305:SF35">
    <property type="entry name" value="TRANSCRIPTIONAL ACTIVATOR DOMAIN"/>
    <property type="match status" value="1"/>
</dbReference>